<evidence type="ECO:0000256" key="8">
    <source>
        <dbReference type="ARBA" id="ARBA00022737"/>
    </source>
</evidence>
<proteinExistence type="inferred from homology"/>
<dbReference type="Gene3D" id="3.90.550.10">
    <property type="entry name" value="Spore Coat Polysaccharide Biosynthesis Protein SpsA, Chain A"/>
    <property type="match status" value="1"/>
</dbReference>
<dbReference type="PANTHER" id="PTHR43584:SF3">
    <property type="entry name" value="BIFUNCTIONAL PROTEIN GLMU"/>
    <property type="match status" value="1"/>
</dbReference>
<dbReference type="GO" id="GO:0009245">
    <property type="term" value="P:lipid A biosynthetic process"/>
    <property type="evidence" value="ECO:0007669"/>
    <property type="project" value="UniProtKB-UniRule"/>
</dbReference>
<dbReference type="CDD" id="cd03353">
    <property type="entry name" value="LbH_GlmU_C"/>
    <property type="match status" value="1"/>
</dbReference>
<dbReference type="PANTHER" id="PTHR43584">
    <property type="entry name" value="NUCLEOTIDYL TRANSFERASE"/>
    <property type="match status" value="1"/>
</dbReference>
<keyword evidence="7 18" id="KW-0479">Metal-binding</keyword>
<feature type="binding site" evidence="18">
    <location>
        <position position="163"/>
    </location>
    <ligand>
        <name>UDP-N-acetyl-alpha-D-glucosamine</name>
        <dbReference type="ChEBI" id="CHEBI:57705"/>
    </ligand>
</feature>
<evidence type="ECO:0000256" key="17">
    <source>
        <dbReference type="ARBA" id="ARBA00049628"/>
    </source>
</evidence>
<evidence type="ECO:0000256" key="3">
    <source>
        <dbReference type="ARBA" id="ARBA00007947"/>
    </source>
</evidence>
<dbReference type="GO" id="GO:0000902">
    <property type="term" value="P:cell morphogenesis"/>
    <property type="evidence" value="ECO:0007669"/>
    <property type="project" value="UniProtKB-UniRule"/>
</dbReference>
<dbReference type="Pfam" id="PF00132">
    <property type="entry name" value="Hexapep"/>
    <property type="match status" value="2"/>
</dbReference>
<feature type="region of interest" description="Pyrophosphorylase" evidence="18">
    <location>
        <begin position="1"/>
        <end position="237"/>
    </location>
</feature>
<dbReference type="InterPro" id="IPR025877">
    <property type="entry name" value="MobA-like_NTP_Trfase"/>
</dbReference>
<dbReference type="SUPFAM" id="SSF51161">
    <property type="entry name" value="Trimeric LpxA-like enzymes"/>
    <property type="match status" value="1"/>
</dbReference>
<dbReference type="InterPro" id="IPR029044">
    <property type="entry name" value="Nucleotide-diphossugar_trans"/>
</dbReference>
<comment type="pathway">
    <text evidence="18">Nucleotide-sugar biosynthesis; UDP-N-acetyl-alpha-D-glucosamine biosynthesis; UDP-N-acetyl-alpha-D-glucosamine from N-acetyl-alpha-D-glucosamine 1-phosphate: step 1/1.</text>
</comment>
<evidence type="ECO:0000256" key="15">
    <source>
        <dbReference type="ARBA" id="ARBA00048247"/>
    </source>
</evidence>
<feature type="binding site" evidence="18">
    <location>
        <position position="371"/>
    </location>
    <ligand>
        <name>acetyl-CoA</name>
        <dbReference type="ChEBI" id="CHEBI:57288"/>
    </ligand>
</feature>
<feature type="binding site" evidence="18">
    <location>
        <position position="357"/>
    </location>
    <ligand>
        <name>UDP-N-acetyl-alpha-D-glucosamine</name>
        <dbReference type="ChEBI" id="CHEBI:57705"/>
    </ligand>
</feature>
<comment type="subcellular location">
    <subcellularLocation>
        <location evidence="1 18">Cytoplasm</location>
    </subcellularLocation>
</comment>
<keyword evidence="21" id="KW-1185">Reference proteome</keyword>
<dbReference type="GO" id="GO:0016020">
    <property type="term" value="C:membrane"/>
    <property type="evidence" value="ECO:0007669"/>
    <property type="project" value="GOC"/>
</dbReference>
<evidence type="ECO:0000256" key="12">
    <source>
        <dbReference type="ARBA" id="ARBA00023268"/>
    </source>
</evidence>
<keyword evidence="13 18" id="KW-0012">Acyltransferase</keyword>
<dbReference type="InterPro" id="IPR005882">
    <property type="entry name" value="Bifunctional_GlmU"/>
</dbReference>
<dbReference type="EMBL" id="JACIJI010000004">
    <property type="protein sequence ID" value="MBB5719381.1"/>
    <property type="molecule type" value="Genomic_DNA"/>
</dbReference>
<evidence type="ECO:0000256" key="5">
    <source>
        <dbReference type="ARBA" id="ARBA00022679"/>
    </source>
</evidence>
<feature type="binding site" evidence="18">
    <location>
        <position position="368"/>
    </location>
    <ligand>
        <name>UDP-N-acetyl-alpha-D-glucosamine</name>
        <dbReference type="ChEBI" id="CHEBI:57705"/>
    </ligand>
</feature>
<keyword evidence="9 18" id="KW-0460">Magnesium</keyword>
<dbReference type="GO" id="GO:0005737">
    <property type="term" value="C:cytoplasm"/>
    <property type="evidence" value="ECO:0007669"/>
    <property type="project" value="UniProtKB-SubCell"/>
</dbReference>
<dbReference type="InterPro" id="IPR001451">
    <property type="entry name" value="Hexapep"/>
</dbReference>
<feature type="binding site" evidence="18">
    <location>
        <position position="342"/>
    </location>
    <ligand>
        <name>UDP-N-acetyl-alpha-D-glucosamine</name>
        <dbReference type="ChEBI" id="CHEBI:57705"/>
    </ligand>
</feature>
<feature type="binding site" evidence="18">
    <location>
        <position position="396"/>
    </location>
    <ligand>
        <name>acetyl-CoA</name>
        <dbReference type="ChEBI" id="CHEBI:57288"/>
    </ligand>
</feature>
<dbReference type="GO" id="GO:0003977">
    <property type="term" value="F:UDP-N-acetylglucosamine diphosphorylase activity"/>
    <property type="evidence" value="ECO:0007669"/>
    <property type="project" value="UniProtKB-UniRule"/>
</dbReference>
<dbReference type="SUPFAM" id="SSF53448">
    <property type="entry name" value="Nucleotide-diphospho-sugar transferases"/>
    <property type="match status" value="1"/>
</dbReference>
<comment type="pathway">
    <text evidence="18">Nucleotide-sugar biosynthesis; UDP-N-acetyl-alpha-D-glucosamine biosynthesis; N-acetyl-alpha-D-glucosamine 1-phosphate from alpha-D-glucosamine 6-phosphate (route II): step 2/2.</text>
</comment>
<comment type="similarity">
    <text evidence="2 18">In the C-terminal section; belongs to the transferase hexapeptide repeat family.</text>
</comment>
<dbReference type="InterPro" id="IPR018357">
    <property type="entry name" value="Hexapep_transf_CS"/>
</dbReference>
<dbReference type="GO" id="GO:0006048">
    <property type="term" value="P:UDP-N-acetylglucosamine biosynthetic process"/>
    <property type="evidence" value="ECO:0007669"/>
    <property type="project" value="UniProtKB-UniPathway"/>
</dbReference>
<feature type="binding site" evidence="18">
    <location>
        <position position="148"/>
    </location>
    <ligand>
        <name>UDP-N-acetyl-alpha-D-glucosamine</name>
        <dbReference type="ChEBI" id="CHEBI:57705"/>
    </ligand>
</feature>
<comment type="subunit">
    <text evidence="18">Homotrimer.</text>
</comment>
<feature type="active site" description="Proton acceptor" evidence="18">
    <location>
        <position position="354"/>
    </location>
</feature>
<keyword evidence="12 18" id="KW-0511">Multifunctional enzyme</keyword>
<evidence type="ECO:0000256" key="14">
    <source>
        <dbReference type="ARBA" id="ARBA00023316"/>
    </source>
</evidence>
<keyword evidence="6 18" id="KW-0548">Nucleotidyltransferase</keyword>
<dbReference type="UniPathway" id="UPA00113">
    <property type="reaction ID" value="UER00532"/>
</dbReference>
<evidence type="ECO:0000256" key="10">
    <source>
        <dbReference type="ARBA" id="ARBA00022960"/>
    </source>
</evidence>
<evidence type="ECO:0000259" key="19">
    <source>
        <dbReference type="Pfam" id="PF12804"/>
    </source>
</evidence>
<evidence type="ECO:0000256" key="2">
    <source>
        <dbReference type="ARBA" id="ARBA00007707"/>
    </source>
</evidence>
<dbReference type="PROSITE" id="PS00101">
    <property type="entry name" value="HEXAPEP_TRANSFERASES"/>
    <property type="match status" value="1"/>
</dbReference>
<dbReference type="InterPro" id="IPR011004">
    <property type="entry name" value="Trimer_LpxA-like_sf"/>
</dbReference>
<comment type="catalytic activity">
    <reaction evidence="16 18">
        <text>N-acetyl-alpha-D-glucosamine 1-phosphate + UTP + H(+) = UDP-N-acetyl-alpha-D-glucosamine + diphosphate</text>
        <dbReference type="Rhea" id="RHEA:13509"/>
        <dbReference type="ChEBI" id="CHEBI:15378"/>
        <dbReference type="ChEBI" id="CHEBI:33019"/>
        <dbReference type="ChEBI" id="CHEBI:46398"/>
        <dbReference type="ChEBI" id="CHEBI:57705"/>
        <dbReference type="ChEBI" id="CHEBI:57776"/>
        <dbReference type="EC" id="2.7.7.23"/>
    </reaction>
</comment>
<feature type="binding site" evidence="18">
    <location>
        <begin position="377"/>
        <end position="378"/>
    </location>
    <ligand>
        <name>acetyl-CoA</name>
        <dbReference type="ChEBI" id="CHEBI:57288"/>
    </ligand>
</feature>
<dbReference type="InterPro" id="IPR050065">
    <property type="entry name" value="GlmU-like"/>
</dbReference>
<dbReference type="NCBIfam" id="NF010933">
    <property type="entry name" value="PRK14353.1"/>
    <property type="match status" value="1"/>
</dbReference>
<evidence type="ECO:0000313" key="21">
    <source>
        <dbReference type="Proteomes" id="UP000554342"/>
    </source>
</evidence>
<dbReference type="EC" id="2.3.1.157" evidence="18"/>
<feature type="binding site" evidence="18">
    <location>
        <begin position="15"/>
        <end position="18"/>
    </location>
    <ligand>
        <name>UDP-N-acetyl-alpha-D-glucosamine</name>
        <dbReference type="ChEBI" id="CHEBI:57705"/>
    </ligand>
</feature>
<dbReference type="GO" id="GO:0071555">
    <property type="term" value="P:cell wall organization"/>
    <property type="evidence" value="ECO:0007669"/>
    <property type="project" value="UniProtKB-KW"/>
</dbReference>
<accession>A0A840YZX3</accession>
<keyword evidence="10 18" id="KW-0133">Cell shape</keyword>
<evidence type="ECO:0000256" key="13">
    <source>
        <dbReference type="ARBA" id="ARBA00023315"/>
    </source>
</evidence>
<feature type="binding site" evidence="18">
    <location>
        <position position="431"/>
    </location>
    <ligand>
        <name>acetyl-CoA</name>
        <dbReference type="ChEBI" id="CHEBI:57288"/>
    </ligand>
</feature>
<comment type="similarity">
    <text evidence="3 18">In the N-terminal section; belongs to the N-acetylglucosamine-1-phosphate uridyltransferase family.</text>
</comment>
<evidence type="ECO:0000256" key="7">
    <source>
        <dbReference type="ARBA" id="ARBA00022723"/>
    </source>
</evidence>
<feature type="binding site" evidence="18">
    <location>
        <position position="324"/>
    </location>
    <ligand>
        <name>UDP-N-acetyl-alpha-D-glucosamine</name>
        <dbReference type="ChEBI" id="CHEBI:57705"/>
    </ligand>
</feature>
<dbReference type="CDD" id="cd02540">
    <property type="entry name" value="GT2_GlmU_N_bac"/>
    <property type="match status" value="1"/>
</dbReference>
<comment type="catalytic activity">
    <reaction evidence="15 18">
        <text>alpha-D-glucosamine 1-phosphate + acetyl-CoA = N-acetyl-alpha-D-glucosamine 1-phosphate + CoA + H(+)</text>
        <dbReference type="Rhea" id="RHEA:13725"/>
        <dbReference type="ChEBI" id="CHEBI:15378"/>
        <dbReference type="ChEBI" id="CHEBI:57287"/>
        <dbReference type="ChEBI" id="CHEBI:57288"/>
        <dbReference type="ChEBI" id="CHEBI:57776"/>
        <dbReference type="ChEBI" id="CHEBI:58516"/>
        <dbReference type="EC" id="2.3.1.157"/>
    </reaction>
</comment>
<feature type="binding site" evidence="18">
    <location>
        <position position="110"/>
    </location>
    <ligand>
        <name>Mg(2+)</name>
        <dbReference type="ChEBI" id="CHEBI:18420"/>
    </ligand>
</feature>
<comment type="caution">
    <text evidence="18">Lacks conserved residue(s) required for the propagation of feature annotation.</text>
</comment>
<organism evidence="20 21">
    <name type="scientific">Stakelama sediminis</name>
    <dbReference type="NCBI Taxonomy" id="463200"/>
    <lineage>
        <taxon>Bacteria</taxon>
        <taxon>Pseudomonadati</taxon>
        <taxon>Pseudomonadota</taxon>
        <taxon>Alphaproteobacteria</taxon>
        <taxon>Sphingomonadales</taxon>
        <taxon>Sphingomonadaceae</taxon>
        <taxon>Stakelama</taxon>
    </lineage>
</organism>
<feature type="binding site" evidence="18">
    <location>
        <begin position="85"/>
        <end position="86"/>
    </location>
    <ligand>
        <name>UDP-N-acetyl-alpha-D-glucosamine</name>
        <dbReference type="ChEBI" id="CHEBI:57705"/>
    </ligand>
</feature>
<reference evidence="20 21" key="1">
    <citation type="submission" date="2020-08" db="EMBL/GenBank/DDBJ databases">
        <title>Genomic Encyclopedia of Type Strains, Phase IV (KMG-IV): sequencing the most valuable type-strain genomes for metagenomic binning, comparative biology and taxonomic classification.</title>
        <authorList>
            <person name="Goeker M."/>
        </authorList>
    </citation>
    <scope>NUCLEOTIDE SEQUENCE [LARGE SCALE GENOMIC DNA]</scope>
    <source>
        <strain evidence="20 21">DSM 27203</strain>
    </source>
</reference>
<dbReference type="HAMAP" id="MF_01631">
    <property type="entry name" value="GlmU"/>
    <property type="match status" value="1"/>
</dbReference>
<evidence type="ECO:0000256" key="11">
    <source>
        <dbReference type="ARBA" id="ARBA00022984"/>
    </source>
</evidence>
<keyword evidence="5 18" id="KW-0808">Transferase</keyword>
<gene>
    <name evidence="18" type="primary">glmU</name>
    <name evidence="20" type="ORF">FHR23_002322</name>
</gene>
<dbReference type="InterPro" id="IPR038009">
    <property type="entry name" value="GlmU_C_LbH"/>
</dbReference>
<dbReference type="Proteomes" id="UP000554342">
    <property type="component" value="Unassembled WGS sequence"/>
</dbReference>
<keyword evidence="11 18" id="KW-0573">Peptidoglycan synthesis</keyword>
<dbReference type="NCBIfam" id="TIGR01173">
    <property type="entry name" value="glmU"/>
    <property type="match status" value="1"/>
</dbReference>
<dbReference type="GO" id="GO:0009252">
    <property type="term" value="P:peptidoglycan biosynthetic process"/>
    <property type="evidence" value="ECO:0007669"/>
    <property type="project" value="UniProtKB-UniRule"/>
</dbReference>
<feature type="binding site" evidence="18">
    <location>
        <position position="29"/>
    </location>
    <ligand>
        <name>UDP-N-acetyl-alpha-D-glucosamine</name>
        <dbReference type="ChEBI" id="CHEBI:57705"/>
    </ligand>
</feature>
<protein>
    <recommendedName>
        <fullName evidence="18">Bifunctional protein GlmU</fullName>
    </recommendedName>
    <domain>
        <recommendedName>
            <fullName evidence="18">UDP-N-acetylglucosamine pyrophosphorylase</fullName>
            <ecNumber evidence="18">2.7.7.23</ecNumber>
        </recommendedName>
        <alternativeName>
            <fullName evidence="18">N-acetylglucosamine-1-phosphate uridyltransferase</fullName>
        </alternativeName>
    </domain>
    <domain>
        <recommendedName>
            <fullName evidence="18">Glucosamine-1-phosphate N-acetyltransferase</fullName>
            <ecNumber evidence="18">2.3.1.157</ecNumber>
        </recommendedName>
    </domain>
</protein>
<keyword evidence="4 18" id="KW-0963">Cytoplasm</keyword>
<dbReference type="EC" id="2.7.7.23" evidence="18"/>
<dbReference type="GO" id="GO:0019134">
    <property type="term" value="F:glucosamine-1-phosphate N-acetyltransferase activity"/>
    <property type="evidence" value="ECO:0007669"/>
    <property type="project" value="UniProtKB-UniRule"/>
</dbReference>
<evidence type="ECO:0000256" key="4">
    <source>
        <dbReference type="ARBA" id="ARBA00022490"/>
    </source>
</evidence>
<feature type="region of interest" description="N-acetyltransferase" evidence="18">
    <location>
        <begin position="259"/>
        <end position="454"/>
    </location>
</feature>
<dbReference type="AlphaFoldDB" id="A0A840YZX3"/>
<dbReference type="Gene3D" id="2.160.10.10">
    <property type="entry name" value="Hexapeptide repeat proteins"/>
    <property type="match status" value="1"/>
</dbReference>
<comment type="function">
    <text evidence="17 18">Catalyzes the last two sequential reactions in the de novo biosynthetic pathway for UDP-N-acetylglucosamine (UDP-GlcNAc). The C-terminal domain catalyzes the transfer of acetyl group from acetyl coenzyme A to glucosamine-1-phosphate (GlcN-1-P) to produce N-acetylglucosamine-1-phosphate (GlcNAc-1-P), which is converted into UDP-GlcNAc by the transfer of uridine 5-monophosphate (from uridine 5-triphosphate), a reaction catalyzed by the N-terminal domain.</text>
</comment>
<keyword evidence="14 18" id="KW-0961">Cell wall biogenesis/degradation</keyword>
<comment type="caution">
    <text evidence="20">The sequence shown here is derived from an EMBL/GenBank/DDBJ whole genome shotgun (WGS) entry which is preliminary data.</text>
</comment>
<feature type="binding site" evidence="18">
    <location>
        <position position="178"/>
    </location>
    <ligand>
        <name>UDP-N-acetyl-alpha-D-glucosamine</name>
        <dbReference type="ChEBI" id="CHEBI:57705"/>
    </ligand>
</feature>
<dbReference type="UniPathway" id="UPA00973"/>
<sequence length="454" mass="47846">METMMPSTPIAAIILAAGKGTRMKSDLHKVLHPIAGRPMLLHLIDSFDAAGAAKRVVVIGSAREQIEAAVAERNVDLALQSEQLGTAHATQMAKDALTGFDGTVIVAFGDTPFLKPETITRLAGALEGEGAPRIAVLGFRPDDAKAYGRIIADDEGAIAKMVEFKDANAAERAVTLCNSGVTAVRAADLWPLLDRVGNDNAAGEYYLPDIVMLALADGDRAQVIETDADEVIGINSRAELAYAEHRWQQARRAQAMADGATLIAPETVWFAYDTQVGRDVVIEPNVVFGPGVEVADHVVLHAFSHLEGARVAGGASVGPYARLRPGAVLEEDAKVGNFVEMKKAVLGKGAKASHLTYLGDAQVGAGANIGAGTITCNYDGYFKYRTVIGEGAFIGSNSALVAPVTIGDGALVAAGSVVTRDVEADALCLVRPPQEAKPGWAKRFRERMLARKKG</sequence>
<feature type="region of interest" description="Linker" evidence="18">
    <location>
        <begin position="238"/>
        <end position="258"/>
    </location>
</feature>
<feature type="binding site" evidence="18">
    <location>
        <position position="80"/>
    </location>
    <ligand>
        <name>UDP-N-acetyl-alpha-D-glucosamine</name>
        <dbReference type="ChEBI" id="CHEBI:57705"/>
    </ligand>
</feature>
<feature type="binding site" evidence="18">
    <location>
        <position position="235"/>
    </location>
    <ligand>
        <name>Mg(2+)</name>
        <dbReference type="ChEBI" id="CHEBI:18420"/>
    </ligand>
</feature>
<comment type="pathway">
    <text evidence="18">Bacterial outer membrane biogenesis; LPS lipid A biosynthesis.</text>
</comment>
<comment type="cofactor">
    <cofactor evidence="18">
        <name>Mg(2+)</name>
        <dbReference type="ChEBI" id="CHEBI:18420"/>
    </cofactor>
    <text evidence="18">Binds 1 Mg(2+) ion per subunit.</text>
</comment>
<evidence type="ECO:0000256" key="1">
    <source>
        <dbReference type="ARBA" id="ARBA00004496"/>
    </source>
</evidence>
<dbReference type="RefSeq" id="WP_184004401.1">
    <property type="nucleotide sequence ID" value="NZ_BAABIF010000001.1"/>
</dbReference>
<keyword evidence="8 18" id="KW-0677">Repeat</keyword>
<evidence type="ECO:0000256" key="16">
    <source>
        <dbReference type="ARBA" id="ARBA00048493"/>
    </source>
</evidence>
<feature type="binding site" evidence="18">
    <location>
        <position position="414"/>
    </location>
    <ligand>
        <name>acetyl-CoA</name>
        <dbReference type="ChEBI" id="CHEBI:57288"/>
    </ligand>
</feature>
<dbReference type="Pfam" id="PF12804">
    <property type="entry name" value="NTP_transf_3"/>
    <property type="match status" value="1"/>
</dbReference>
<feature type="domain" description="MobA-like NTP transferase" evidence="19">
    <location>
        <begin position="12"/>
        <end position="136"/>
    </location>
</feature>
<feature type="binding site" evidence="18">
    <location>
        <position position="235"/>
    </location>
    <ligand>
        <name>UDP-N-acetyl-alpha-D-glucosamine</name>
        <dbReference type="ChEBI" id="CHEBI:57705"/>
    </ligand>
</feature>
<evidence type="ECO:0000256" key="9">
    <source>
        <dbReference type="ARBA" id="ARBA00022842"/>
    </source>
</evidence>
<dbReference type="GO" id="GO:0000287">
    <property type="term" value="F:magnesium ion binding"/>
    <property type="evidence" value="ECO:0007669"/>
    <property type="project" value="UniProtKB-UniRule"/>
</dbReference>
<dbReference type="GO" id="GO:0008360">
    <property type="term" value="P:regulation of cell shape"/>
    <property type="evidence" value="ECO:0007669"/>
    <property type="project" value="UniProtKB-KW"/>
</dbReference>
<name>A0A840YZX3_9SPHN</name>
<evidence type="ECO:0000256" key="6">
    <source>
        <dbReference type="ARBA" id="ARBA00022695"/>
    </source>
</evidence>
<evidence type="ECO:0000313" key="20">
    <source>
        <dbReference type="EMBL" id="MBB5719381.1"/>
    </source>
</evidence>
<evidence type="ECO:0000256" key="18">
    <source>
        <dbReference type="HAMAP-Rule" id="MF_01631"/>
    </source>
</evidence>